<dbReference type="InterPro" id="IPR051412">
    <property type="entry name" value="Formin_Homology_Diaphanous_sf"/>
</dbReference>
<dbReference type="GO" id="GO:0030041">
    <property type="term" value="P:actin filament polymerization"/>
    <property type="evidence" value="ECO:0007669"/>
    <property type="project" value="TreeGrafter"/>
</dbReference>
<keyword evidence="3" id="KW-1185">Reference proteome</keyword>
<feature type="compositionally biased region" description="Gly residues" evidence="1">
    <location>
        <begin position="766"/>
        <end position="786"/>
    </location>
</feature>
<dbReference type="InterPro" id="IPR029005">
    <property type="entry name" value="LIM-bd/SEUSS"/>
</dbReference>
<dbReference type="PANTHER" id="PTHR45691:SF6">
    <property type="entry name" value="PROTEIN DIAPHANOUS"/>
    <property type="match status" value="1"/>
</dbReference>
<dbReference type="EMBL" id="KQ474074">
    <property type="protein sequence ID" value="KPV77262.1"/>
    <property type="molecule type" value="Genomic_DNA"/>
</dbReference>
<dbReference type="RefSeq" id="XP_018273311.1">
    <property type="nucleotide sequence ID" value="XM_018415681.1"/>
</dbReference>
<dbReference type="AlphaFoldDB" id="A0A194S9I8"/>
<dbReference type="Proteomes" id="UP000053890">
    <property type="component" value="Unassembled WGS sequence"/>
</dbReference>
<organism evidence="2 3">
    <name type="scientific">Rhodotorula graminis (strain WP1)</name>
    <dbReference type="NCBI Taxonomy" id="578459"/>
    <lineage>
        <taxon>Eukaryota</taxon>
        <taxon>Fungi</taxon>
        <taxon>Dikarya</taxon>
        <taxon>Basidiomycota</taxon>
        <taxon>Pucciniomycotina</taxon>
        <taxon>Microbotryomycetes</taxon>
        <taxon>Sporidiobolales</taxon>
        <taxon>Sporidiobolaceae</taxon>
        <taxon>Rhodotorula</taxon>
    </lineage>
</organism>
<dbReference type="OrthoDB" id="774557at2759"/>
<feature type="compositionally biased region" description="Low complexity" evidence="1">
    <location>
        <begin position="136"/>
        <end position="146"/>
    </location>
</feature>
<dbReference type="Pfam" id="PF01803">
    <property type="entry name" value="LIM_bind"/>
    <property type="match status" value="1"/>
</dbReference>
<accession>A0A194S9I8</accession>
<dbReference type="GO" id="GO:0005884">
    <property type="term" value="C:actin filament"/>
    <property type="evidence" value="ECO:0007669"/>
    <property type="project" value="TreeGrafter"/>
</dbReference>
<feature type="compositionally biased region" description="Low complexity" evidence="1">
    <location>
        <begin position="275"/>
        <end position="290"/>
    </location>
</feature>
<dbReference type="OMA" id="CSAFPRF"/>
<name>A0A194S9I8_RHOGW</name>
<evidence type="ECO:0000313" key="3">
    <source>
        <dbReference type="Proteomes" id="UP000053890"/>
    </source>
</evidence>
<proteinExistence type="predicted"/>
<gene>
    <name evidence="2" type="ORF">RHOBADRAFT_51145</name>
</gene>
<feature type="compositionally biased region" description="Polar residues" evidence="1">
    <location>
        <begin position="8"/>
        <end position="22"/>
    </location>
</feature>
<feature type="compositionally biased region" description="Pro residues" evidence="1">
    <location>
        <begin position="708"/>
        <end position="740"/>
    </location>
</feature>
<feature type="compositionally biased region" description="Low complexity" evidence="1">
    <location>
        <begin position="193"/>
        <end position="221"/>
    </location>
</feature>
<evidence type="ECO:0000313" key="2">
    <source>
        <dbReference type="EMBL" id="KPV77262.1"/>
    </source>
</evidence>
<feature type="compositionally biased region" description="Pro residues" evidence="1">
    <location>
        <begin position="222"/>
        <end position="236"/>
    </location>
</feature>
<feature type="compositionally biased region" description="Low complexity" evidence="1">
    <location>
        <begin position="34"/>
        <end position="85"/>
    </location>
</feature>
<feature type="compositionally biased region" description="Low complexity" evidence="1">
    <location>
        <begin position="741"/>
        <end position="765"/>
    </location>
</feature>
<protein>
    <submittedName>
        <fullName evidence="2">Uncharacterized protein</fullName>
    </submittedName>
</protein>
<sequence>MLPVHGSVPSQPQLARTPSHSNLVELAPPPPLAHQPQHYAYPPQQQQQQQQVPRQMYARQPPQPPQQQRGLAPGPRAVNGMPSSVGPGGPGAQMMPPPGMHRVVGLGGAGGQPQPQPGQVVGPSHPSHPQHAAWVQHQQQQHQQQQQHHHQQQLHSQQQQQYLPQPPPSYLPQPPPPPGHYLAQPPPLPPGHAPRQPLPHSAYASSSANSVPSSPVTHAALPYPPQPQPGGPPPLVPVGAHPHAATPTRSVSSMAGMRPPGPLNSGAPGGGGGPPQSSASPYAASPMQQPGQPPLQQPQQRPSLNGLHPAHVQQQMQPRPMMRQSIAPQPNTLLAAHLALNGTGPITATAAPTGPALARLSALNDAIMLALEKENPLDALRSVVAEHFTETGVIKIGLFDKSTQMSKVFEIPCSAFPRFQHLNHVLGVVTAFMTVHFVREFRLTTPDPASLSSPLPAGAPPPPQVHVGYLLQADDASWTSRFAQGTRVDLLGSLTLHLMFKDLGGGSAGLRIESLDFDAKAFEESVARGAMEAVSASSMPPTAGPPLATSVKHESRSGGPDEADEQQVQGAPTGRKGSAGSAAAQRGMVTRRRSASAKTEQDAGGRAGGGDEADDRQGGGASADGGDGPREEQQDGVQRQSKQEDDVPSAVVRVRGSPVGGFGITNLGMRCLEIAESVAQLQELIALSIESGVGPLQCLSTYGDRPRPPPSSFPSGAPPQPLNAPQPFPHSPMGQPPTPGAAPVAAALQNPSTSSFYSSVAASPGGRPGSAAGPGAGQGLGQGQGHGDAASPTAGAGGPAGAGGKRKAPSGASGQGDGSAGMDGDLGSPQKVARGAGGARGRGRGR</sequence>
<feature type="compositionally biased region" description="Low complexity" evidence="1">
    <location>
        <begin position="153"/>
        <end position="163"/>
    </location>
</feature>
<dbReference type="STRING" id="578459.A0A194S9I8"/>
<feature type="region of interest" description="Disordered" evidence="1">
    <location>
        <begin position="1"/>
        <end position="320"/>
    </location>
</feature>
<dbReference type="PANTHER" id="PTHR45691">
    <property type="entry name" value="PROTEIN DIAPHANOUS"/>
    <property type="match status" value="1"/>
</dbReference>
<dbReference type="GeneID" id="28976129"/>
<evidence type="ECO:0000256" key="1">
    <source>
        <dbReference type="SAM" id="MobiDB-lite"/>
    </source>
</evidence>
<feature type="compositionally biased region" description="Pro residues" evidence="1">
    <location>
        <begin position="164"/>
        <end position="192"/>
    </location>
</feature>
<reference evidence="2 3" key="1">
    <citation type="journal article" date="2015" name="Front. Microbiol.">
        <title>Genome sequence of the plant growth promoting endophytic yeast Rhodotorula graminis WP1.</title>
        <authorList>
            <person name="Firrincieli A."/>
            <person name="Otillar R."/>
            <person name="Salamov A."/>
            <person name="Schmutz J."/>
            <person name="Khan Z."/>
            <person name="Redman R.S."/>
            <person name="Fleck N.D."/>
            <person name="Lindquist E."/>
            <person name="Grigoriev I.V."/>
            <person name="Doty S.L."/>
        </authorList>
    </citation>
    <scope>NUCLEOTIDE SEQUENCE [LARGE SCALE GENOMIC DNA]</scope>
    <source>
        <strain evidence="2 3">WP1</strain>
    </source>
</reference>
<feature type="region of interest" description="Disordered" evidence="1">
    <location>
        <begin position="699"/>
        <end position="846"/>
    </location>
</feature>
<feature type="region of interest" description="Disordered" evidence="1">
    <location>
        <begin position="533"/>
        <end position="659"/>
    </location>
</feature>